<dbReference type="EMBL" id="JAPFFF010000027">
    <property type="protein sequence ID" value="KAK8848267.1"/>
    <property type="molecule type" value="Genomic_DNA"/>
</dbReference>
<dbReference type="PANTHER" id="PTHR24198">
    <property type="entry name" value="ANKYRIN REPEAT AND PROTEIN KINASE DOMAIN-CONTAINING PROTEIN"/>
    <property type="match status" value="1"/>
</dbReference>
<dbReference type="InterPro" id="IPR002110">
    <property type="entry name" value="Ankyrin_rpt"/>
</dbReference>
<reference evidence="4 5" key="1">
    <citation type="submission" date="2024-04" db="EMBL/GenBank/DDBJ databases">
        <title>Tritrichomonas musculus Genome.</title>
        <authorList>
            <person name="Alves-Ferreira E."/>
            <person name="Grigg M."/>
            <person name="Lorenzi H."/>
            <person name="Galac M."/>
        </authorList>
    </citation>
    <scope>NUCLEOTIDE SEQUENCE [LARGE SCALE GENOMIC DNA]</scope>
    <source>
        <strain evidence="4 5">EAF2021</strain>
    </source>
</reference>
<dbReference type="PANTHER" id="PTHR24198:SF165">
    <property type="entry name" value="ANKYRIN REPEAT-CONTAINING PROTEIN-RELATED"/>
    <property type="match status" value="1"/>
</dbReference>
<evidence type="ECO:0000256" key="2">
    <source>
        <dbReference type="ARBA" id="ARBA00023043"/>
    </source>
</evidence>
<accession>A0ABR2HKQ5</accession>
<dbReference type="Gene3D" id="1.25.40.20">
    <property type="entry name" value="Ankyrin repeat-containing domain"/>
    <property type="match status" value="2"/>
</dbReference>
<sequence length="808" mass="92369">MGSQESSPHASPQDKIQQWKIQFPDYVKDAEYSIRLQELLFNLTPQSLNDASAILKRDYIKDRKSADIFINNIFLAATYRPHNCELLAELYKSLCLFGENEIEANSNSPSISVIVKTSFLQNVFSPLPESNYFPIFRWGHLRFVHYCIKNGSLLAIDICKNIRNLLNSYPEFLNLILFLFAFFAKEIDENDHQLFSNLYDYYQNNLSYSTNRSRIRKIIHPLLIEFFNKLPEYQKNDYQLLHHEIEIGYHPDSIAYSLLVKKEIPENILQKIENLGKSIPDTNKENDENDNAPRINLDMNISDNIENMKRLDPIVGNTNNKENENPLETIIEPSIFAQCPIMQNTQPTLLQFCAYHGITQCFNQLLSLFDAKYFHNDNIKDKIPTQKVTDFAVAGGSSSIIEILNNKSKNPSFQYQNNQLTEGFVNYHGCLAVAALHHRYDMYQWLQNEFNNEVQSSLYQSVRSNNIKVLLSCFDAGIDITLPEEEDPYYISFEDKMNKSKIVKRYQLNTIMTKNQLTPLHYACIYGSIEAANLLTEQPDKDLFKSTTDGMTPFLYAAQFGYKTIIKMILERAGSVVFNEQNKIKMNALHYASMKGYSDIVTILLEENSRIPLSTKTSSSSSFGKVKNSYSNFVDDEDYKKVSKKNKKKFDINQFTVNFSTPLHLACQYGHSEVVKVLFDQFEDFSLSCTGKSNALNINARDKLSCTPLHLAVMNGYTNVVELLLSFPKIDVNAVNTESQTPLIIATKNESADIVSLLLNTPNIHKDIQDRSANTAQKYAEKSGNEVLMRLFSQSNNGGVINESVGLL</sequence>
<evidence type="ECO:0000256" key="1">
    <source>
        <dbReference type="ARBA" id="ARBA00022737"/>
    </source>
</evidence>
<dbReference type="InterPro" id="IPR036770">
    <property type="entry name" value="Ankyrin_rpt-contain_sf"/>
</dbReference>
<dbReference type="Proteomes" id="UP001470230">
    <property type="component" value="Unassembled WGS sequence"/>
</dbReference>
<organism evidence="4 5">
    <name type="scientific">Tritrichomonas musculus</name>
    <dbReference type="NCBI Taxonomy" id="1915356"/>
    <lineage>
        <taxon>Eukaryota</taxon>
        <taxon>Metamonada</taxon>
        <taxon>Parabasalia</taxon>
        <taxon>Tritrichomonadida</taxon>
        <taxon>Tritrichomonadidae</taxon>
        <taxon>Tritrichomonas</taxon>
    </lineage>
</organism>
<feature type="repeat" description="ANK" evidence="3">
    <location>
        <begin position="704"/>
        <end position="726"/>
    </location>
</feature>
<name>A0ABR2HKQ5_9EUKA</name>
<dbReference type="Pfam" id="PF12796">
    <property type="entry name" value="Ank_2"/>
    <property type="match status" value="2"/>
</dbReference>
<keyword evidence="1" id="KW-0677">Repeat</keyword>
<evidence type="ECO:0000313" key="5">
    <source>
        <dbReference type="Proteomes" id="UP001470230"/>
    </source>
</evidence>
<feature type="repeat" description="ANK" evidence="3">
    <location>
        <begin position="658"/>
        <end position="690"/>
    </location>
</feature>
<gene>
    <name evidence="4" type="ORF">M9Y10_019323</name>
</gene>
<dbReference type="PROSITE" id="PS50297">
    <property type="entry name" value="ANK_REP_REGION"/>
    <property type="match status" value="2"/>
</dbReference>
<keyword evidence="5" id="KW-1185">Reference proteome</keyword>
<keyword evidence="2 3" id="KW-0040">ANK repeat</keyword>
<feature type="repeat" description="ANK" evidence="3">
    <location>
        <begin position="549"/>
        <end position="581"/>
    </location>
</feature>
<dbReference type="SMART" id="SM00248">
    <property type="entry name" value="ANK"/>
    <property type="match status" value="7"/>
</dbReference>
<comment type="caution">
    <text evidence="4">The sequence shown here is derived from an EMBL/GenBank/DDBJ whole genome shotgun (WGS) entry which is preliminary data.</text>
</comment>
<dbReference type="PROSITE" id="PS50088">
    <property type="entry name" value="ANK_REPEAT"/>
    <property type="match status" value="3"/>
</dbReference>
<proteinExistence type="predicted"/>
<dbReference type="SUPFAM" id="SSF48403">
    <property type="entry name" value="Ankyrin repeat"/>
    <property type="match status" value="2"/>
</dbReference>
<evidence type="ECO:0000313" key="4">
    <source>
        <dbReference type="EMBL" id="KAK8848267.1"/>
    </source>
</evidence>
<protein>
    <submittedName>
        <fullName evidence="4">Actin- protein 3</fullName>
    </submittedName>
</protein>
<evidence type="ECO:0000256" key="3">
    <source>
        <dbReference type="PROSITE-ProRule" id="PRU00023"/>
    </source>
</evidence>